<protein>
    <submittedName>
        <fullName evidence="2">Uncharacterized protein</fullName>
    </submittedName>
</protein>
<name>A0ABN9YHF4_9DINO</name>
<dbReference type="EMBL" id="CAUYUJ010022524">
    <property type="protein sequence ID" value="CAK0911110.1"/>
    <property type="molecule type" value="Genomic_DNA"/>
</dbReference>
<accession>A0ABN9YHF4</accession>
<proteinExistence type="predicted"/>
<feature type="region of interest" description="Disordered" evidence="1">
    <location>
        <begin position="63"/>
        <end position="92"/>
    </location>
</feature>
<dbReference type="Proteomes" id="UP001189429">
    <property type="component" value="Unassembled WGS sequence"/>
</dbReference>
<organism evidence="2 3">
    <name type="scientific">Prorocentrum cordatum</name>
    <dbReference type="NCBI Taxonomy" id="2364126"/>
    <lineage>
        <taxon>Eukaryota</taxon>
        <taxon>Sar</taxon>
        <taxon>Alveolata</taxon>
        <taxon>Dinophyceae</taxon>
        <taxon>Prorocentrales</taxon>
        <taxon>Prorocentraceae</taxon>
        <taxon>Prorocentrum</taxon>
    </lineage>
</organism>
<gene>
    <name evidence="2" type="ORF">PCOR1329_LOCUS85093</name>
</gene>
<reference evidence="2" key="1">
    <citation type="submission" date="2023-10" db="EMBL/GenBank/DDBJ databases">
        <authorList>
            <person name="Chen Y."/>
            <person name="Shah S."/>
            <person name="Dougan E. K."/>
            <person name="Thang M."/>
            <person name="Chan C."/>
        </authorList>
    </citation>
    <scope>NUCLEOTIDE SEQUENCE [LARGE SCALE GENOMIC DNA]</scope>
</reference>
<sequence length="163" mass="17428">GDGCPTRRRAGPARAAPAMARRASLAWINDALLTAAAQDQQTLEGLENPDITALSPGHKANLRHRAVSSPGGHRAEPALCSPAGAEAAGPEPLAEKLDDFLLAARRRAGEGVDSEAGNLGMGNMYVIEDISLQELKECEPQHDDSKKIAEFPISKEEHRHLRQ</sequence>
<evidence type="ECO:0000313" key="3">
    <source>
        <dbReference type="Proteomes" id="UP001189429"/>
    </source>
</evidence>
<feature type="non-terminal residue" evidence="2">
    <location>
        <position position="1"/>
    </location>
</feature>
<evidence type="ECO:0000313" key="2">
    <source>
        <dbReference type="EMBL" id="CAK0911110.1"/>
    </source>
</evidence>
<comment type="caution">
    <text evidence="2">The sequence shown here is derived from an EMBL/GenBank/DDBJ whole genome shotgun (WGS) entry which is preliminary data.</text>
</comment>
<evidence type="ECO:0000256" key="1">
    <source>
        <dbReference type="SAM" id="MobiDB-lite"/>
    </source>
</evidence>
<keyword evidence="3" id="KW-1185">Reference proteome</keyword>
<feature type="compositionally biased region" description="Low complexity" evidence="1">
    <location>
        <begin position="82"/>
        <end position="92"/>
    </location>
</feature>
<feature type="region of interest" description="Disordered" evidence="1">
    <location>
        <begin position="138"/>
        <end position="163"/>
    </location>
</feature>